<sequence>MTKTAILASIMKLAGFEKIKIDLEKLDTGVEYKGYGERLIDNEWEPLEFQAIGFEFALADLLARLYDTTDIDFETNAAIQFG</sequence>
<evidence type="ECO:0000313" key="1">
    <source>
        <dbReference type="EMBL" id="REC47848.1"/>
    </source>
</evidence>
<dbReference type="RefSeq" id="WP_116098913.1">
    <property type="nucleotide sequence ID" value="NZ_QNVU01000024.1"/>
</dbReference>
<proteinExistence type="predicted"/>
<comment type="caution">
    <text evidence="1">The sequence shown here is derived from an EMBL/GenBank/DDBJ whole genome shotgun (WGS) entry which is preliminary data.</text>
</comment>
<dbReference type="Proteomes" id="UP000256924">
    <property type="component" value="Unassembled WGS sequence"/>
</dbReference>
<name>A0A3D9B3C6_9FLAO</name>
<protein>
    <submittedName>
        <fullName evidence="1">Uncharacterized protein</fullName>
    </submittedName>
</protein>
<dbReference type="EMBL" id="QNVU01000024">
    <property type="protein sequence ID" value="REC47848.1"/>
    <property type="molecule type" value="Genomic_DNA"/>
</dbReference>
<reference evidence="1 2" key="1">
    <citation type="journal article" date="2004" name="Emerg. Infect. Dis.">
        <title>Amoebae-resisting bacteria isolated from human nasal swabs by amoebal coculture.</title>
        <authorList>
            <person name="Greub G."/>
            <person name="La Scola B."/>
            <person name="Raoult D."/>
        </authorList>
    </citation>
    <scope>NUCLEOTIDE SEQUENCE [LARGE SCALE GENOMIC DNA]</scope>
    <source>
        <strain evidence="1 2">CCUG 51329</strain>
    </source>
</reference>
<evidence type="ECO:0000313" key="2">
    <source>
        <dbReference type="Proteomes" id="UP000256924"/>
    </source>
</evidence>
<gene>
    <name evidence="1" type="ORF">DRF68_12465</name>
</gene>
<dbReference type="AlphaFoldDB" id="A0A3D9B3C6"/>
<accession>A0A3D9B3C6</accession>
<organism evidence="1 2">
    <name type="scientific">Candidatus Chryseobacterium massiliense</name>
    <dbReference type="NCBI Taxonomy" id="204089"/>
    <lineage>
        <taxon>Bacteria</taxon>
        <taxon>Pseudomonadati</taxon>
        <taxon>Bacteroidota</taxon>
        <taxon>Flavobacteriia</taxon>
        <taxon>Flavobacteriales</taxon>
        <taxon>Weeksellaceae</taxon>
        <taxon>Chryseobacterium group</taxon>
        <taxon>Chryseobacterium</taxon>
    </lineage>
</organism>
<keyword evidence="2" id="KW-1185">Reference proteome</keyword>